<keyword evidence="7 14" id="KW-0812">Transmembrane</keyword>
<evidence type="ECO:0000256" key="9">
    <source>
        <dbReference type="ARBA" id="ARBA00022777"/>
    </source>
</evidence>
<dbReference type="InterPro" id="IPR016120">
    <property type="entry name" value="Sig_transdc_His_kin_SpoOB"/>
</dbReference>
<dbReference type="InterPro" id="IPR005467">
    <property type="entry name" value="His_kinase_dom"/>
</dbReference>
<dbReference type="InterPro" id="IPR050980">
    <property type="entry name" value="2C_sensor_his_kinase"/>
</dbReference>
<dbReference type="OrthoDB" id="9792686at2"/>
<dbReference type="SUPFAM" id="SSF55890">
    <property type="entry name" value="Sporulation response regulatory protein Spo0B"/>
    <property type="match status" value="1"/>
</dbReference>
<dbReference type="InterPro" id="IPR003594">
    <property type="entry name" value="HATPase_dom"/>
</dbReference>
<keyword evidence="9 16" id="KW-0418">Kinase</keyword>
<dbReference type="Gene3D" id="3.30.450.20">
    <property type="entry name" value="PAS domain"/>
    <property type="match status" value="2"/>
</dbReference>
<dbReference type="GO" id="GO:0006355">
    <property type="term" value="P:regulation of DNA-templated transcription"/>
    <property type="evidence" value="ECO:0007669"/>
    <property type="project" value="InterPro"/>
</dbReference>
<dbReference type="InterPro" id="IPR036890">
    <property type="entry name" value="HATPase_C_sf"/>
</dbReference>
<evidence type="ECO:0000256" key="13">
    <source>
        <dbReference type="ARBA" id="ARBA00023136"/>
    </source>
</evidence>
<name>A0A2V3W4L0_9BACI</name>
<dbReference type="FunFam" id="3.30.450.20:FF:000018">
    <property type="entry name" value="Sensor histidine kinase DcuS"/>
    <property type="match status" value="1"/>
</dbReference>
<dbReference type="InterPro" id="IPR000014">
    <property type="entry name" value="PAS"/>
</dbReference>
<evidence type="ECO:0000256" key="10">
    <source>
        <dbReference type="ARBA" id="ARBA00022840"/>
    </source>
</evidence>
<dbReference type="InterPro" id="IPR033463">
    <property type="entry name" value="sCache_3"/>
</dbReference>
<keyword evidence="5" id="KW-0597">Phosphoprotein</keyword>
<dbReference type="SUPFAM" id="SSF103190">
    <property type="entry name" value="Sensory domain-like"/>
    <property type="match status" value="1"/>
</dbReference>
<evidence type="ECO:0000256" key="14">
    <source>
        <dbReference type="SAM" id="Phobius"/>
    </source>
</evidence>
<dbReference type="NCBIfam" id="NF008298">
    <property type="entry name" value="PRK11086.1"/>
    <property type="match status" value="1"/>
</dbReference>
<feature type="transmembrane region" description="Helical" evidence="14">
    <location>
        <begin position="173"/>
        <end position="195"/>
    </location>
</feature>
<evidence type="ECO:0000256" key="1">
    <source>
        <dbReference type="ARBA" id="ARBA00000085"/>
    </source>
</evidence>
<gene>
    <name evidence="16" type="ORF">DES38_11723</name>
</gene>
<dbReference type="SUPFAM" id="SSF55785">
    <property type="entry name" value="PYP-like sensor domain (PAS domain)"/>
    <property type="match status" value="1"/>
</dbReference>
<organism evidence="16 17">
    <name type="scientific">Streptohalobacillus salinus</name>
    <dbReference type="NCBI Taxonomy" id="621096"/>
    <lineage>
        <taxon>Bacteria</taxon>
        <taxon>Bacillati</taxon>
        <taxon>Bacillota</taxon>
        <taxon>Bacilli</taxon>
        <taxon>Bacillales</taxon>
        <taxon>Bacillaceae</taxon>
        <taxon>Streptohalobacillus</taxon>
    </lineage>
</organism>
<keyword evidence="12" id="KW-0902">Two-component regulatory system</keyword>
<comment type="catalytic activity">
    <reaction evidence="1">
        <text>ATP + protein L-histidine = ADP + protein N-phospho-L-histidine.</text>
        <dbReference type="EC" id="2.7.13.3"/>
    </reaction>
</comment>
<dbReference type="Pfam" id="PF14689">
    <property type="entry name" value="SPOB_a"/>
    <property type="match status" value="1"/>
</dbReference>
<keyword evidence="6" id="KW-0808">Transferase</keyword>
<feature type="domain" description="Histidine kinase" evidence="15">
    <location>
        <begin position="314"/>
        <end position="526"/>
    </location>
</feature>
<dbReference type="PANTHER" id="PTHR44936:SF9">
    <property type="entry name" value="SENSOR PROTEIN CREC"/>
    <property type="match status" value="1"/>
</dbReference>
<dbReference type="SMART" id="SM00387">
    <property type="entry name" value="HATPase_c"/>
    <property type="match status" value="1"/>
</dbReference>
<evidence type="ECO:0000256" key="12">
    <source>
        <dbReference type="ARBA" id="ARBA00023012"/>
    </source>
</evidence>
<keyword evidence="13 14" id="KW-0472">Membrane</keyword>
<evidence type="ECO:0000256" key="8">
    <source>
        <dbReference type="ARBA" id="ARBA00022741"/>
    </source>
</evidence>
<keyword evidence="17" id="KW-1185">Reference proteome</keyword>
<comment type="subcellular location">
    <subcellularLocation>
        <location evidence="2">Cell membrane</location>
        <topology evidence="2">Multi-pass membrane protein</topology>
    </subcellularLocation>
</comment>
<dbReference type="SMART" id="SM00091">
    <property type="entry name" value="PAS"/>
    <property type="match status" value="1"/>
</dbReference>
<proteinExistence type="predicted"/>
<dbReference type="EC" id="2.7.13.3" evidence="3"/>
<dbReference type="InterPro" id="IPR029151">
    <property type="entry name" value="Sensor-like_sf"/>
</dbReference>
<keyword evidence="11 14" id="KW-1133">Transmembrane helix</keyword>
<dbReference type="PANTHER" id="PTHR44936">
    <property type="entry name" value="SENSOR PROTEIN CREC"/>
    <property type="match status" value="1"/>
</dbReference>
<dbReference type="Gene3D" id="1.10.287.130">
    <property type="match status" value="1"/>
</dbReference>
<sequence>MNRPFKLSTIITVFACVVVLVALLVTDILITTSTNERIRAHEEEKARIVSKTVAKSSIVIESLLAEEQAEALQVYTSDVQAITEMLFVVVMDIEGIRYTHPDPTKIGQFFAGGDEQAVFQGKAYVSISEGTLGESLRAFTPVYDDNDNQIGAVAVGVSLESVTLALAQNHRSIIGGTLLGLLVGLIGAVLLAKYIKHTLFNLEPYEISKLLEERNAMLNSVHEGIIAVDQHQKITLVNEAAIRIFKKAGISGHPTGMRITDYIPGTTLERVMKTKEAVHNDEQSLNGVAIVTNSEPLVVDNQVIGSIATFRDKTEVNELAKQLTGVKTYVEALRSQSHEFKNRLHVIFGMVQIEAYDELAVFIRKIVELTSEEELSISKSIKDPVLAGFLMGKMSYAREKNVRFKIAKDTTITEEIHIEVVKALITIIGNLVDNAIEALAYSNEKEIELRIKTINESLQIIVADSGPGIACTNLEQIFDKGYSTKGPNRGFGLYLIKQNIEKLKGDFSIETNENGTVFEVILPYETTTERGSI</sequence>
<dbReference type="InterPro" id="IPR004358">
    <property type="entry name" value="Sig_transdc_His_kin-like_C"/>
</dbReference>
<evidence type="ECO:0000313" key="17">
    <source>
        <dbReference type="Proteomes" id="UP000247922"/>
    </source>
</evidence>
<dbReference type="Gene3D" id="3.30.565.10">
    <property type="entry name" value="Histidine kinase-like ATPase, C-terminal domain"/>
    <property type="match status" value="1"/>
</dbReference>
<dbReference type="RefSeq" id="WP_110252143.1">
    <property type="nucleotide sequence ID" value="NZ_QJJR01000017.1"/>
</dbReference>
<evidence type="ECO:0000256" key="5">
    <source>
        <dbReference type="ARBA" id="ARBA00022553"/>
    </source>
</evidence>
<dbReference type="PROSITE" id="PS50109">
    <property type="entry name" value="HIS_KIN"/>
    <property type="match status" value="1"/>
</dbReference>
<dbReference type="Pfam" id="PF02518">
    <property type="entry name" value="HATPase_c"/>
    <property type="match status" value="1"/>
</dbReference>
<evidence type="ECO:0000256" key="2">
    <source>
        <dbReference type="ARBA" id="ARBA00004651"/>
    </source>
</evidence>
<dbReference type="GO" id="GO:0005886">
    <property type="term" value="C:plasma membrane"/>
    <property type="evidence" value="ECO:0007669"/>
    <property type="project" value="UniProtKB-SubCell"/>
</dbReference>
<reference evidence="16 17" key="1">
    <citation type="submission" date="2018-05" db="EMBL/GenBank/DDBJ databases">
        <title>Genomic Encyclopedia of Type Strains, Phase IV (KMG-IV): sequencing the most valuable type-strain genomes for metagenomic binning, comparative biology and taxonomic classification.</title>
        <authorList>
            <person name="Goeker M."/>
        </authorList>
    </citation>
    <scope>NUCLEOTIDE SEQUENCE [LARGE SCALE GENOMIC DNA]</scope>
    <source>
        <strain evidence="16 17">DSM 22440</strain>
    </source>
</reference>
<evidence type="ECO:0000256" key="6">
    <source>
        <dbReference type="ARBA" id="ARBA00022679"/>
    </source>
</evidence>
<dbReference type="InterPro" id="IPR013767">
    <property type="entry name" value="PAS_fold"/>
</dbReference>
<keyword evidence="8" id="KW-0547">Nucleotide-binding</keyword>
<accession>A0A2V3W4L0</accession>
<evidence type="ECO:0000256" key="3">
    <source>
        <dbReference type="ARBA" id="ARBA00012438"/>
    </source>
</evidence>
<evidence type="ECO:0000256" key="11">
    <source>
        <dbReference type="ARBA" id="ARBA00022989"/>
    </source>
</evidence>
<evidence type="ECO:0000256" key="4">
    <source>
        <dbReference type="ARBA" id="ARBA00022475"/>
    </source>
</evidence>
<dbReference type="PRINTS" id="PR00344">
    <property type="entry name" value="BCTRLSENSOR"/>
</dbReference>
<dbReference type="GO" id="GO:0005524">
    <property type="term" value="F:ATP binding"/>
    <property type="evidence" value="ECO:0007669"/>
    <property type="project" value="UniProtKB-KW"/>
</dbReference>
<dbReference type="EMBL" id="QJJR01000017">
    <property type="protein sequence ID" value="PXW87185.1"/>
    <property type="molecule type" value="Genomic_DNA"/>
</dbReference>
<dbReference type="InterPro" id="IPR035965">
    <property type="entry name" value="PAS-like_dom_sf"/>
</dbReference>
<dbReference type="Proteomes" id="UP000247922">
    <property type="component" value="Unassembled WGS sequence"/>
</dbReference>
<dbReference type="Pfam" id="PF17203">
    <property type="entry name" value="sCache_3_2"/>
    <property type="match status" value="1"/>
</dbReference>
<dbReference type="GO" id="GO:0000155">
    <property type="term" value="F:phosphorelay sensor kinase activity"/>
    <property type="evidence" value="ECO:0007669"/>
    <property type="project" value="InterPro"/>
</dbReference>
<dbReference type="InterPro" id="IPR039506">
    <property type="entry name" value="SPOB_a"/>
</dbReference>
<protein>
    <recommendedName>
        <fullName evidence="3">histidine kinase</fullName>
        <ecNumber evidence="3">2.7.13.3</ecNumber>
    </recommendedName>
</protein>
<dbReference type="AlphaFoldDB" id="A0A2V3W4L0"/>
<feature type="transmembrane region" description="Helical" evidence="14">
    <location>
        <begin position="6"/>
        <end position="30"/>
    </location>
</feature>
<evidence type="ECO:0000313" key="16">
    <source>
        <dbReference type="EMBL" id="PXW87185.1"/>
    </source>
</evidence>
<evidence type="ECO:0000259" key="15">
    <source>
        <dbReference type="PROSITE" id="PS50109"/>
    </source>
</evidence>
<dbReference type="SUPFAM" id="SSF55874">
    <property type="entry name" value="ATPase domain of HSP90 chaperone/DNA topoisomerase II/histidine kinase"/>
    <property type="match status" value="1"/>
</dbReference>
<keyword evidence="4" id="KW-1003">Cell membrane</keyword>
<dbReference type="Pfam" id="PF00989">
    <property type="entry name" value="PAS"/>
    <property type="match status" value="1"/>
</dbReference>
<dbReference type="CDD" id="cd00130">
    <property type="entry name" value="PAS"/>
    <property type="match status" value="1"/>
</dbReference>
<keyword evidence="10" id="KW-0067">ATP-binding</keyword>
<comment type="caution">
    <text evidence="16">The sequence shown here is derived from an EMBL/GenBank/DDBJ whole genome shotgun (WGS) entry which is preliminary data.</text>
</comment>
<evidence type="ECO:0000256" key="7">
    <source>
        <dbReference type="ARBA" id="ARBA00022692"/>
    </source>
</evidence>